<reference evidence="3" key="1">
    <citation type="submission" date="2018-05" db="EMBL/GenBank/DDBJ databases">
        <title>Draft genome sequence of Stemphylium lycopersici strain CIDEFI 213.</title>
        <authorList>
            <person name="Medina R."/>
            <person name="Franco M.E.E."/>
            <person name="Lucentini C.G."/>
            <person name="Saparrat M.C.N."/>
            <person name="Balatti P.A."/>
        </authorList>
    </citation>
    <scope>NUCLEOTIDE SEQUENCE [LARGE SCALE GENOMIC DNA]</scope>
    <source>
        <strain evidence="3">CIDEFI 213</strain>
    </source>
</reference>
<feature type="coiled-coil region" evidence="1">
    <location>
        <begin position="21"/>
        <end position="48"/>
    </location>
</feature>
<sequence length="213" mass="24204">MLLASKSAHADIQDFAQILLLHEQTKKLADVQSALANATEALTKLTEDSLILRLKSLGNLGGSITSDPALIRELLLHFDVKVRAIVQRVLTESQPEDVLWKIAEEEDYLESPYGSDSKSEVCWELEDGADMKEIDAVASRMEKERKREHERRIRKHWEDFWVRILHSSPGGPTFFYPPGTSSIKPSDPEVVPQYLFQTFDQYSFGTNNENLMA</sequence>
<keyword evidence="1" id="KW-0175">Coiled coil</keyword>
<accession>A0A364N3H6</accession>
<evidence type="ECO:0000313" key="2">
    <source>
        <dbReference type="EMBL" id="RAR11067.1"/>
    </source>
</evidence>
<evidence type="ECO:0000256" key="1">
    <source>
        <dbReference type="SAM" id="Coils"/>
    </source>
</evidence>
<protein>
    <submittedName>
        <fullName evidence="2">Uncharacterized protein</fullName>
    </submittedName>
</protein>
<organism evidence="2 3">
    <name type="scientific">Stemphylium lycopersici</name>
    <name type="common">Tomato gray leaf spot disease fungus</name>
    <name type="synonym">Thyrospora lycopersici</name>
    <dbReference type="NCBI Taxonomy" id="183478"/>
    <lineage>
        <taxon>Eukaryota</taxon>
        <taxon>Fungi</taxon>
        <taxon>Dikarya</taxon>
        <taxon>Ascomycota</taxon>
        <taxon>Pezizomycotina</taxon>
        <taxon>Dothideomycetes</taxon>
        <taxon>Pleosporomycetidae</taxon>
        <taxon>Pleosporales</taxon>
        <taxon>Pleosporineae</taxon>
        <taxon>Pleosporaceae</taxon>
        <taxon>Stemphylium</taxon>
    </lineage>
</organism>
<keyword evidence="3" id="KW-1185">Reference proteome</keyword>
<proteinExistence type="predicted"/>
<dbReference type="STRING" id="183478.A0A364N3H6"/>
<dbReference type="AlphaFoldDB" id="A0A364N3H6"/>
<name>A0A364N3H6_STELY</name>
<comment type="caution">
    <text evidence="2">The sequence shown here is derived from an EMBL/GenBank/DDBJ whole genome shotgun (WGS) entry which is preliminary data.</text>
</comment>
<evidence type="ECO:0000313" key="3">
    <source>
        <dbReference type="Proteomes" id="UP000249619"/>
    </source>
</evidence>
<dbReference type="Proteomes" id="UP000249619">
    <property type="component" value="Unassembled WGS sequence"/>
</dbReference>
<gene>
    <name evidence="2" type="ORF">DDE83_004825</name>
</gene>
<dbReference type="OrthoDB" id="4152607at2759"/>
<dbReference type="EMBL" id="QGDH01000061">
    <property type="protein sequence ID" value="RAR11067.1"/>
    <property type="molecule type" value="Genomic_DNA"/>
</dbReference>